<dbReference type="Gene3D" id="3.30.450.20">
    <property type="entry name" value="PAS domain"/>
    <property type="match status" value="1"/>
</dbReference>
<feature type="transmembrane region" description="Helical" evidence="1">
    <location>
        <begin position="684"/>
        <end position="705"/>
    </location>
</feature>
<feature type="transmembrane region" description="Helical" evidence="1">
    <location>
        <begin position="725"/>
        <end position="749"/>
    </location>
</feature>
<feature type="transmembrane region" description="Helical" evidence="1">
    <location>
        <begin position="1283"/>
        <end position="1301"/>
    </location>
</feature>
<proteinExistence type="predicted"/>
<feature type="transmembrane region" description="Helical" evidence="1">
    <location>
        <begin position="544"/>
        <end position="569"/>
    </location>
</feature>
<feature type="transmembrane region" description="Helical" evidence="1">
    <location>
        <begin position="213"/>
        <end position="231"/>
    </location>
</feature>
<sequence length="1309" mass="151137">MYIPNNQRNLEEQRFRCLQNIETNVHAKIDNSVALLNNLLITYESNNPQYNRKRLNTYIRNYPQQNFTLLPINVVKDSSDNTIDSICSIDFNKQELIIYLKKKGNQIGLKYSINQFIDPLLPRDIYSEYILLKSNKIVYQTFPSGITNITTDSLKTDKSAFAGGQVKNIELSGTQYKLFSQQLSLNADSVLTIAGLLKDQNYQHEKNKLQENVVLLLLTLAIATILALPWIKLYQMGSQDRLTVADGLFSFAVSMLLMSLLFFAFFKYNVLLRPGENGSQLIGKNLSSQLEKSFTTEVNSAYKLLTRLDQVRSNNKAAAAFINFSDKNINYKTKNPDTLNSVEIFADKIDSITRGIDINQVFWLKKNGIESNNWSAAANIAPPGNFENRSYFTNLQNKNSYFLPKPNKQPYYLDQVISWTTGSFTSVISKPSINKGTPVTAMSFNFKCLNKPILPSGFLYCIIDSKGKVLYHSDASKNLNENLLNEFSEKDQLKTTILTHGDAFFYTQYSGKEYYATVKSIKNLPYQIVIFEDKDYKNIRDINVFSFSFVMLFGFFLILIIQILAVFSISQKTSFFKKHYFDVSWIGPNKNFSHQYNLAIVYNIINIILLIIFYNFTSFLQFLFILFISSTSVTLFLNYNYSKSYLRKITEKFKLKRDANVALIIFIIVINIFAKIVINPYKFFVFEIILMVIVFIFLNVSENAFNHIKEWKIASNIRWNFSSSYSFMIFTRLIITSGLPVMLFFTASYNYELKMTSRYRHLQFVKELLAKYPSTNKKLKFNDIYVDSVWVKNIQISKEIPNLIVTNEDRNTAILFKYLTNYTTKQLPDVDEYNPNSTENFMLFSGLFESGMTKSFHQLPNGNFLELNSAKLQYVTPTTQNNNKWYLGAIYWILFVSALSVFGIVLHNIFRKLFALNLPLTQGWKEIDNLLLTNSKLNGLLFIIGSPGSGKLSKFKRLILEKKITGKNDAVLVLDEVNPQNNNVFIADMILIPESAEEAKTDKDWLNMQDFALNKNYELVIVNHFEYDIKNSATNAAKLNFMEALLQRNKSKIVIISTVHPVNFLDSLNQQEMYKEEDKRLPEHDLERWHVLLGHFKIVIEKLETEKFEIDTKMPLWERIIKMETQSGHFLKKMQQPVIDKIKTISKEELPVLDGDSFAFKMQITSHYFYMYVWQSLTKEEKFLLYDLAEDGLVNPYDDYNLTLLISKGIITKDDGVMRLFNKGFRNFILTAIGNSEAIKIRKQIKDNGNWNNLKTPLIILIVAVLAFLFASQQEAYSTVIKYLTILSVGVPAILKFFTLFSSEKADKG</sequence>
<gene>
    <name evidence="2" type="ORF">GCM10008119_13360</name>
</gene>
<evidence type="ECO:0000256" key="1">
    <source>
        <dbReference type="SAM" id="Phobius"/>
    </source>
</evidence>
<keyword evidence="1" id="KW-0812">Transmembrane</keyword>
<keyword evidence="1" id="KW-0472">Membrane</keyword>
<feature type="transmembrane region" description="Helical" evidence="1">
    <location>
        <begin position="661"/>
        <end position="678"/>
    </location>
</feature>
<feature type="transmembrane region" description="Helical" evidence="1">
    <location>
        <begin position="622"/>
        <end position="641"/>
    </location>
</feature>
<protein>
    <submittedName>
        <fullName evidence="2">Uncharacterized protein</fullName>
    </submittedName>
</protein>
<dbReference type="EMBL" id="BMDJ01000003">
    <property type="protein sequence ID" value="GGI24579.1"/>
    <property type="molecule type" value="Genomic_DNA"/>
</dbReference>
<dbReference type="Proteomes" id="UP000645390">
    <property type="component" value="Unassembled WGS sequence"/>
</dbReference>
<accession>A0ABQ2BHW7</accession>
<feature type="transmembrane region" description="Helical" evidence="1">
    <location>
        <begin position="596"/>
        <end position="616"/>
    </location>
</feature>
<reference evidence="3" key="1">
    <citation type="journal article" date="2019" name="Int. J. Syst. Evol. Microbiol.">
        <title>The Global Catalogue of Microorganisms (GCM) 10K type strain sequencing project: providing services to taxonomists for standard genome sequencing and annotation.</title>
        <authorList>
            <consortium name="The Broad Institute Genomics Platform"/>
            <consortium name="The Broad Institute Genome Sequencing Center for Infectious Disease"/>
            <person name="Wu L."/>
            <person name="Ma J."/>
        </authorList>
    </citation>
    <scope>NUCLEOTIDE SEQUENCE [LARGE SCALE GENOMIC DNA]</scope>
    <source>
        <strain evidence="3">CCM 8939</strain>
    </source>
</reference>
<keyword evidence="1" id="KW-1133">Transmembrane helix</keyword>
<feature type="transmembrane region" description="Helical" evidence="1">
    <location>
        <begin position="889"/>
        <end position="910"/>
    </location>
</feature>
<feature type="transmembrane region" description="Helical" evidence="1">
    <location>
        <begin position="1252"/>
        <end position="1271"/>
    </location>
</feature>
<name>A0ABQ2BHW7_9SPHI</name>
<organism evidence="2 3">
    <name type="scientific">Pedobacter mendelii</name>
    <dbReference type="NCBI Taxonomy" id="1908240"/>
    <lineage>
        <taxon>Bacteria</taxon>
        <taxon>Pseudomonadati</taxon>
        <taxon>Bacteroidota</taxon>
        <taxon>Sphingobacteriia</taxon>
        <taxon>Sphingobacteriales</taxon>
        <taxon>Sphingobacteriaceae</taxon>
        <taxon>Pedobacter</taxon>
    </lineage>
</organism>
<feature type="transmembrane region" description="Helical" evidence="1">
    <location>
        <begin position="243"/>
        <end position="266"/>
    </location>
</feature>
<comment type="caution">
    <text evidence="2">The sequence shown here is derived from an EMBL/GenBank/DDBJ whole genome shotgun (WGS) entry which is preliminary data.</text>
</comment>
<evidence type="ECO:0000313" key="2">
    <source>
        <dbReference type="EMBL" id="GGI24579.1"/>
    </source>
</evidence>
<keyword evidence="3" id="KW-1185">Reference proteome</keyword>
<evidence type="ECO:0000313" key="3">
    <source>
        <dbReference type="Proteomes" id="UP000645390"/>
    </source>
</evidence>